<keyword evidence="8" id="KW-1185">Reference proteome</keyword>
<dbReference type="PANTHER" id="PTHR21284:SF12">
    <property type="entry name" value="EG:80H7.2 PROTEIN"/>
    <property type="match status" value="1"/>
</dbReference>
<dbReference type="PANTHER" id="PTHR21284">
    <property type="entry name" value="EG:80H7.2 PROTEIN"/>
    <property type="match status" value="1"/>
</dbReference>
<evidence type="ECO:0000256" key="5">
    <source>
        <dbReference type="SAM" id="Phobius"/>
    </source>
</evidence>
<dbReference type="InterPro" id="IPR004031">
    <property type="entry name" value="PMP22/EMP/MP20/Claudin"/>
</dbReference>
<proteinExistence type="predicted"/>
<reference evidence="7" key="1">
    <citation type="submission" date="2022-11" db="EMBL/GenBank/DDBJ databases">
        <title>Centuries of genome instability and evolution in soft-shell clam transmissible cancer (bioRxiv).</title>
        <authorList>
            <person name="Hart S.F.M."/>
            <person name="Yonemitsu M.A."/>
            <person name="Giersch R.M."/>
            <person name="Beal B.F."/>
            <person name="Arriagada G."/>
            <person name="Davis B.W."/>
            <person name="Ostrander E.A."/>
            <person name="Goff S.P."/>
            <person name="Metzger M.J."/>
        </authorList>
    </citation>
    <scope>NUCLEOTIDE SEQUENCE</scope>
    <source>
        <strain evidence="7">MELC-2E11</strain>
        <tissue evidence="7">Siphon/mantle</tissue>
    </source>
</reference>
<keyword evidence="2 5" id="KW-0812">Transmembrane</keyword>
<dbReference type="Gene3D" id="1.20.140.150">
    <property type="match status" value="1"/>
</dbReference>
<protein>
    <submittedName>
        <fullName evidence="7">Uncharacterized protein</fullName>
    </submittedName>
</protein>
<evidence type="ECO:0000256" key="6">
    <source>
        <dbReference type="SAM" id="SignalP"/>
    </source>
</evidence>
<gene>
    <name evidence="7" type="ORF">MAR_020938</name>
</gene>
<keyword evidence="4 5" id="KW-0472">Membrane</keyword>
<evidence type="ECO:0000313" key="7">
    <source>
        <dbReference type="EMBL" id="WAR05569.1"/>
    </source>
</evidence>
<accession>A0ABY7EAX4</accession>
<keyword evidence="6" id="KW-0732">Signal</keyword>
<name>A0ABY7EAX4_MYAAR</name>
<dbReference type="Proteomes" id="UP001164746">
    <property type="component" value="Chromosome 5"/>
</dbReference>
<dbReference type="Pfam" id="PF13903">
    <property type="entry name" value="Claudin_2"/>
    <property type="match status" value="1"/>
</dbReference>
<feature type="chain" id="PRO_5046840876" evidence="6">
    <location>
        <begin position="24"/>
        <end position="195"/>
    </location>
</feature>
<comment type="subcellular location">
    <subcellularLocation>
        <location evidence="1">Membrane</location>
        <topology evidence="1">Multi-pass membrane protein</topology>
    </subcellularLocation>
</comment>
<organism evidence="7 8">
    <name type="scientific">Mya arenaria</name>
    <name type="common">Soft-shell clam</name>
    <dbReference type="NCBI Taxonomy" id="6604"/>
    <lineage>
        <taxon>Eukaryota</taxon>
        <taxon>Metazoa</taxon>
        <taxon>Spiralia</taxon>
        <taxon>Lophotrochozoa</taxon>
        <taxon>Mollusca</taxon>
        <taxon>Bivalvia</taxon>
        <taxon>Autobranchia</taxon>
        <taxon>Heteroconchia</taxon>
        <taxon>Euheterodonta</taxon>
        <taxon>Imparidentia</taxon>
        <taxon>Neoheterodontei</taxon>
        <taxon>Myida</taxon>
        <taxon>Myoidea</taxon>
        <taxon>Myidae</taxon>
        <taxon>Mya</taxon>
    </lineage>
</organism>
<feature type="transmembrane region" description="Helical" evidence="5">
    <location>
        <begin position="90"/>
        <end position="110"/>
    </location>
</feature>
<feature type="transmembrane region" description="Helical" evidence="5">
    <location>
        <begin position="163"/>
        <end position="188"/>
    </location>
</feature>
<evidence type="ECO:0000256" key="3">
    <source>
        <dbReference type="ARBA" id="ARBA00022989"/>
    </source>
</evidence>
<feature type="signal peptide" evidence="6">
    <location>
        <begin position="1"/>
        <end position="23"/>
    </location>
</feature>
<feature type="transmembrane region" description="Helical" evidence="5">
    <location>
        <begin position="122"/>
        <end position="143"/>
    </location>
</feature>
<dbReference type="EMBL" id="CP111016">
    <property type="protein sequence ID" value="WAR05569.1"/>
    <property type="molecule type" value="Genomic_DNA"/>
</dbReference>
<keyword evidence="3 5" id="KW-1133">Transmembrane helix</keyword>
<evidence type="ECO:0000256" key="2">
    <source>
        <dbReference type="ARBA" id="ARBA00022692"/>
    </source>
</evidence>
<evidence type="ECO:0000256" key="4">
    <source>
        <dbReference type="ARBA" id="ARBA00023136"/>
    </source>
</evidence>
<evidence type="ECO:0000256" key="1">
    <source>
        <dbReference type="ARBA" id="ARBA00004141"/>
    </source>
</evidence>
<sequence>MASFLAISAIICVLIATVATIVAFSTPNWIEFEGNGDMLCNCHHCDCGLWLHCTGGSLTDTGNLDNCKWFFGDEFFIERSLPDWFKAVQGLMSCALASTMLALMIGLFSLCCSCRSCNPNMAAGAFANLTFLLLAISVILFGVQAHRIHFAEVLLEQGSNAPVYGWSFWVATGACLMSLLSSLLYFCVGRKEDYY</sequence>
<evidence type="ECO:0000313" key="8">
    <source>
        <dbReference type="Proteomes" id="UP001164746"/>
    </source>
</evidence>